<dbReference type="InParanoid" id="A0A517SE01"/>
<keyword evidence="3" id="KW-1185">Reference proteome</keyword>
<dbReference type="AlphaFoldDB" id="A0A517SE01"/>
<dbReference type="GO" id="GO:0022900">
    <property type="term" value="P:electron transport chain"/>
    <property type="evidence" value="ECO:0007669"/>
    <property type="project" value="InterPro"/>
</dbReference>
<protein>
    <recommendedName>
        <fullName evidence="4">Cytochrome C</fullName>
    </recommendedName>
</protein>
<dbReference type="PROSITE" id="PS51009">
    <property type="entry name" value="CYTCII"/>
    <property type="match status" value="1"/>
</dbReference>
<dbReference type="InterPro" id="IPR029021">
    <property type="entry name" value="Prot-tyrosine_phosphatase-like"/>
</dbReference>
<dbReference type="GO" id="GO:0020037">
    <property type="term" value="F:heme binding"/>
    <property type="evidence" value="ECO:0007669"/>
    <property type="project" value="InterPro"/>
</dbReference>
<accession>A0A517SE01</accession>
<dbReference type="GO" id="GO:0005506">
    <property type="term" value="F:iron ion binding"/>
    <property type="evidence" value="ECO:0007669"/>
    <property type="project" value="InterPro"/>
</dbReference>
<gene>
    <name evidence="2" type="ORF">Pan44_23950</name>
</gene>
<dbReference type="InterPro" id="IPR002321">
    <property type="entry name" value="Cyt_c_II"/>
</dbReference>
<feature type="signal peptide" evidence="1">
    <location>
        <begin position="1"/>
        <end position="23"/>
    </location>
</feature>
<dbReference type="RefSeq" id="WP_145030224.1">
    <property type="nucleotide sequence ID" value="NZ_CP036271.1"/>
</dbReference>
<organism evidence="2 3">
    <name type="scientific">Caulifigura coniformis</name>
    <dbReference type="NCBI Taxonomy" id="2527983"/>
    <lineage>
        <taxon>Bacteria</taxon>
        <taxon>Pseudomonadati</taxon>
        <taxon>Planctomycetota</taxon>
        <taxon>Planctomycetia</taxon>
        <taxon>Planctomycetales</taxon>
        <taxon>Planctomycetaceae</taxon>
        <taxon>Caulifigura</taxon>
    </lineage>
</organism>
<proteinExistence type="predicted"/>
<evidence type="ECO:0000313" key="3">
    <source>
        <dbReference type="Proteomes" id="UP000315700"/>
    </source>
</evidence>
<dbReference type="InterPro" id="IPR010980">
    <property type="entry name" value="Cyt_c/b562"/>
</dbReference>
<evidence type="ECO:0008006" key="4">
    <source>
        <dbReference type="Google" id="ProtNLM"/>
    </source>
</evidence>
<evidence type="ECO:0000256" key="1">
    <source>
        <dbReference type="SAM" id="SignalP"/>
    </source>
</evidence>
<sequence precursor="true">MNFRVACAVGVIGIALTAAGLFAADNPAAGPPAAPRKVAANSLPNAYRITANVISGGLPDGDAGFQELKALGVRTVISVDGMAPDAEKAKSYGLRYVHLPHGYDRIPLERGRELAKAIQDLPGPVYIHCHHGKHRAPAAAAVACIEAGLLPAGAGEAVLKTAGTNPNYRGLYESVRQARPLSAAELDRLQVEFREKSPIPPFAEAMVELEHAFDAVRQESSRNWSRSGDTRAAALLLVEHYREMQRLEDVQRRPASFREFLAAGEQAAMQLQSSASGESVDARQAEAALKTLSSGCADCHAAYRDNGS</sequence>
<evidence type="ECO:0000313" key="2">
    <source>
        <dbReference type="EMBL" id="QDT54362.1"/>
    </source>
</evidence>
<feature type="chain" id="PRO_5021710194" description="Cytochrome C" evidence="1">
    <location>
        <begin position="24"/>
        <end position="308"/>
    </location>
</feature>
<dbReference type="EMBL" id="CP036271">
    <property type="protein sequence ID" value="QDT54362.1"/>
    <property type="molecule type" value="Genomic_DNA"/>
</dbReference>
<dbReference type="Proteomes" id="UP000315700">
    <property type="component" value="Chromosome"/>
</dbReference>
<dbReference type="Gene3D" id="1.20.120.10">
    <property type="entry name" value="Cytochrome c/b562"/>
    <property type="match status" value="1"/>
</dbReference>
<keyword evidence="1" id="KW-0732">Signal</keyword>
<dbReference type="KEGG" id="ccos:Pan44_23950"/>
<dbReference type="SUPFAM" id="SSF52799">
    <property type="entry name" value="(Phosphotyrosine protein) phosphatases II"/>
    <property type="match status" value="1"/>
</dbReference>
<dbReference type="GO" id="GO:0009055">
    <property type="term" value="F:electron transfer activity"/>
    <property type="evidence" value="ECO:0007669"/>
    <property type="project" value="InterPro"/>
</dbReference>
<dbReference type="SUPFAM" id="SSF47175">
    <property type="entry name" value="Cytochromes"/>
    <property type="match status" value="1"/>
</dbReference>
<dbReference type="Gene3D" id="3.90.190.10">
    <property type="entry name" value="Protein tyrosine phosphatase superfamily"/>
    <property type="match status" value="1"/>
</dbReference>
<dbReference type="OrthoDB" id="251220at2"/>
<reference evidence="2 3" key="1">
    <citation type="submission" date="2019-02" db="EMBL/GenBank/DDBJ databases">
        <title>Deep-cultivation of Planctomycetes and their phenomic and genomic characterization uncovers novel biology.</title>
        <authorList>
            <person name="Wiegand S."/>
            <person name="Jogler M."/>
            <person name="Boedeker C."/>
            <person name="Pinto D."/>
            <person name="Vollmers J."/>
            <person name="Rivas-Marin E."/>
            <person name="Kohn T."/>
            <person name="Peeters S.H."/>
            <person name="Heuer A."/>
            <person name="Rast P."/>
            <person name="Oberbeckmann S."/>
            <person name="Bunk B."/>
            <person name="Jeske O."/>
            <person name="Meyerdierks A."/>
            <person name="Storesund J.E."/>
            <person name="Kallscheuer N."/>
            <person name="Luecker S."/>
            <person name="Lage O.M."/>
            <person name="Pohl T."/>
            <person name="Merkel B.J."/>
            <person name="Hornburger P."/>
            <person name="Mueller R.-W."/>
            <person name="Bruemmer F."/>
            <person name="Labrenz M."/>
            <person name="Spormann A.M."/>
            <person name="Op den Camp H."/>
            <person name="Overmann J."/>
            <person name="Amann R."/>
            <person name="Jetten M.S.M."/>
            <person name="Mascher T."/>
            <person name="Medema M.H."/>
            <person name="Devos D.P."/>
            <person name="Kaster A.-K."/>
            <person name="Ovreas L."/>
            <person name="Rohde M."/>
            <person name="Galperin M.Y."/>
            <person name="Jogler C."/>
        </authorList>
    </citation>
    <scope>NUCLEOTIDE SEQUENCE [LARGE SCALE GENOMIC DNA]</scope>
    <source>
        <strain evidence="2 3">Pan44</strain>
    </source>
</reference>
<name>A0A517SE01_9PLAN</name>